<dbReference type="GO" id="GO:0006633">
    <property type="term" value="P:fatty acid biosynthetic process"/>
    <property type="evidence" value="ECO:0007669"/>
    <property type="project" value="InterPro"/>
</dbReference>
<dbReference type="AlphaFoldDB" id="A0A2M9C4D1"/>
<dbReference type="InterPro" id="IPR034733">
    <property type="entry name" value="AcCoA_carboxyl_beta"/>
</dbReference>
<organism evidence="4 5">
    <name type="scientific">Compostimonas suwonensis</name>
    <dbReference type="NCBI Taxonomy" id="1048394"/>
    <lineage>
        <taxon>Bacteria</taxon>
        <taxon>Bacillati</taxon>
        <taxon>Actinomycetota</taxon>
        <taxon>Actinomycetes</taxon>
        <taxon>Micrococcales</taxon>
        <taxon>Microbacteriaceae</taxon>
        <taxon>Compostimonas</taxon>
    </lineage>
</organism>
<evidence type="ECO:0000313" key="5">
    <source>
        <dbReference type="Proteomes" id="UP000230161"/>
    </source>
</evidence>
<name>A0A2M9C4D1_9MICO</name>
<keyword evidence="1 4" id="KW-0808">Transferase</keyword>
<dbReference type="RefSeq" id="WP_100343254.1">
    <property type="nucleotide sequence ID" value="NZ_PGFB01000001.1"/>
</dbReference>
<dbReference type="Gene3D" id="3.90.226.10">
    <property type="entry name" value="2-enoyl-CoA Hydratase, Chain A, domain 1"/>
    <property type="match status" value="2"/>
</dbReference>
<sequence length="480" mass="50119">MSEFATARAAIADLVDPGSFDCWDDAIDRRHRSAGYRATLDRAQERAGLDESVTTGRASIGGHDVAVIVSEFGFLGGSIGVDAAERIIRAIRRATGSGLPLIASTASGGTRMQEGTPAFVRMADITRALVAHKRKGLPYLVHLRNPTTGGVFASWASLGQVTIAEPGAFIGFLGPRVVAALGVEPVPDWVQRSENLAEHGVIDIVVDRRGTAAVLACLIDLFARRTHPTSSPEPAVRQVEGSEDVWISVAATRSPDRPGLREFMESAASQSLTLRGTSGRAVMVAIARIAGIACIVVGQDRRAQVRHAIGATDLQTARAGIELAAELGLPLITVVDTAGAEISIEAEQASIAGEIARCVAALVAVETPTVAILLGQGAGGAALALTPARRIVAAERAWLAPLSPEGAAAIVHSTIGRTADIAREQRIAAGALREDGILDAVVSEESLDRGDVDDFFQTIAHQAAALVREQDGAARHEAAR</sequence>
<feature type="domain" description="CoA carboxyltransferase N-terminal" evidence="2">
    <location>
        <begin position="1"/>
        <end position="237"/>
    </location>
</feature>
<dbReference type="Pfam" id="PF01039">
    <property type="entry name" value="Carboxyl_trans"/>
    <property type="match status" value="1"/>
</dbReference>
<gene>
    <name evidence="4" type="ORF">CLV54_0381</name>
</gene>
<keyword evidence="5" id="KW-1185">Reference proteome</keyword>
<dbReference type="PANTHER" id="PTHR42995">
    <property type="entry name" value="ACETYL-COENZYME A CARBOXYLASE CARBOXYL TRANSFERASE SUBUNIT BETA, CHLOROPLASTIC"/>
    <property type="match status" value="1"/>
</dbReference>
<comment type="caution">
    <text evidence="4">The sequence shown here is derived from an EMBL/GenBank/DDBJ whole genome shotgun (WGS) entry which is preliminary data.</text>
</comment>
<dbReference type="GO" id="GO:0009317">
    <property type="term" value="C:acetyl-CoA carboxylase complex"/>
    <property type="evidence" value="ECO:0007669"/>
    <property type="project" value="InterPro"/>
</dbReference>
<dbReference type="OrthoDB" id="9772975at2"/>
<dbReference type="GO" id="GO:2001295">
    <property type="term" value="P:malonyl-CoA biosynthetic process"/>
    <property type="evidence" value="ECO:0007669"/>
    <property type="project" value="TreeGrafter"/>
</dbReference>
<dbReference type="PRINTS" id="PR01070">
    <property type="entry name" value="ACCCTRFRASEB"/>
</dbReference>
<dbReference type="InterPro" id="IPR011762">
    <property type="entry name" value="COA_CT_N"/>
</dbReference>
<dbReference type="SUPFAM" id="SSF52096">
    <property type="entry name" value="ClpP/crotonase"/>
    <property type="match status" value="2"/>
</dbReference>
<evidence type="ECO:0000259" key="3">
    <source>
        <dbReference type="PROSITE" id="PS50989"/>
    </source>
</evidence>
<dbReference type="InterPro" id="IPR011763">
    <property type="entry name" value="COA_CT_C"/>
</dbReference>
<feature type="domain" description="CoA carboxyltransferase C-terminal" evidence="3">
    <location>
        <begin position="228"/>
        <end position="469"/>
    </location>
</feature>
<dbReference type="PROSITE" id="PS50989">
    <property type="entry name" value="COA_CT_CTER"/>
    <property type="match status" value="1"/>
</dbReference>
<dbReference type="GO" id="GO:0016740">
    <property type="term" value="F:transferase activity"/>
    <property type="evidence" value="ECO:0007669"/>
    <property type="project" value="UniProtKB-KW"/>
</dbReference>
<dbReference type="EMBL" id="PGFB01000001">
    <property type="protein sequence ID" value="PJJ65349.1"/>
    <property type="molecule type" value="Genomic_DNA"/>
</dbReference>
<dbReference type="PROSITE" id="PS50980">
    <property type="entry name" value="COA_CT_NTER"/>
    <property type="match status" value="1"/>
</dbReference>
<proteinExistence type="predicted"/>
<dbReference type="PANTHER" id="PTHR42995:SF5">
    <property type="entry name" value="ACETYL-COENZYME A CARBOXYLASE CARBOXYL TRANSFERASE SUBUNIT BETA, CHLOROPLASTIC"/>
    <property type="match status" value="1"/>
</dbReference>
<dbReference type="Proteomes" id="UP000230161">
    <property type="component" value="Unassembled WGS sequence"/>
</dbReference>
<dbReference type="GO" id="GO:0003989">
    <property type="term" value="F:acetyl-CoA carboxylase activity"/>
    <property type="evidence" value="ECO:0007669"/>
    <property type="project" value="InterPro"/>
</dbReference>
<dbReference type="InterPro" id="IPR000438">
    <property type="entry name" value="Acetyl_CoA_COase_Trfase_b_su"/>
</dbReference>
<protein>
    <submittedName>
        <fullName evidence="4">Acetyl-CoA carboxylase carboxyl transferase subunit beta</fullName>
    </submittedName>
</protein>
<reference evidence="4 5" key="1">
    <citation type="submission" date="2017-11" db="EMBL/GenBank/DDBJ databases">
        <title>Genomic Encyclopedia of Archaeal and Bacterial Type Strains, Phase II (KMG-II): From Individual Species to Whole Genera.</title>
        <authorList>
            <person name="Goeker M."/>
        </authorList>
    </citation>
    <scope>NUCLEOTIDE SEQUENCE [LARGE SCALE GENOMIC DNA]</scope>
    <source>
        <strain evidence="4 5">DSM 25625</strain>
    </source>
</reference>
<evidence type="ECO:0000259" key="2">
    <source>
        <dbReference type="PROSITE" id="PS50980"/>
    </source>
</evidence>
<evidence type="ECO:0000313" key="4">
    <source>
        <dbReference type="EMBL" id="PJJ65349.1"/>
    </source>
</evidence>
<evidence type="ECO:0000256" key="1">
    <source>
        <dbReference type="ARBA" id="ARBA00022679"/>
    </source>
</evidence>
<dbReference type="InterPro" id="IPR029045">
    <property type="entry name" value="ClpP/crotonase-like_dom_sf"/>
</dbReference>
<accession>A0A2M9C4D1</accession>